<keyword evidence="8" id="KW-1185">Reference proteome</keyword>
<gene>
    <name evidence="7" type="ORF">SFC79_07685</name>
</gene>
<feature type="domain" description="Integral membrane bound transporter" evidence="6">
    <location>
        <begin position="42"/>
        <end position="161"/>
    </location>
</feature>
<comment type="subcellular location">
    <subcellularLocation>
        <location evidence="1">Membrane</location>
        <topology evidence="1">Multi-pass membrane protein</topology>
    </subcellularLocation>
</comment>
<feature type="transmembrane region" description="Helical" evidence="5">
    <location>
        <begin position="100"/>
        <end position="118"/>
    </location>
</feature>
<evidence type="ECO:0000256" key="5">
    <source>
        <dbReference type="SAM" id="Phobius"/>
    </source>
</evidence>
<feature type="transmembrane region" description="Helical" evidence="5">
    <location>
        <begin position="51"/>
        <end position="69"/>
    </location>
</feature>
<dbReference type="RefSeq" id="WP_322423886.1">
    <property type="nucleotide sequence ID" value="NZ_JAXQPW010000002.1"/>
</dbReference>
<dbReference type="Proteomes" id="UP001291999">
    <property type="component" value="Unassembled WGS sequence"/>
</dbReference>
<dbReference type="Pfam" id="PF13515">
    <property type="entry name" value="FUSC_2"/>
    <property type="match status" value="1"/>
</dbReference>
<evidence type="ECO:0000256" key="1">
    <source>
        <dbReference type="ARBA" id="ARBA00004141"/>
    </source>
</evidence>
<reference evidence="7 8" key="1">
    <citation type="submission" date="2023-11" db="EMBL/GenBank/DDBJ databases">
        <title>Novel species in genus Nocardioides.</title>
        <authorList>
            <person name="Zhou H."/>
        </authorList>
    </citation>
    <scope>NUCLEOTIDE SEQUENCE [LARGE SCALE GENOMIC DNA]</scope>
    <source>
        <strain evidence="7 8">S-58</strain>
    </source>
</reference>
<accession>A0ABU5K9I8</accession>
<dbReference type="EMBL" id="JAXQPW010000002">
    <property type="protein sequence ID" value="MDZ5661638.1"/>
    <property type="molecule type" value="Genomic_DNA"/>
</dbReference>
<evidence type="ECO:0000313" key="7">
    <source>
        <dbReference type="EMBL" id="MDZ5661638.1"/>
    </source>
</evidence>
<evidence type="ECO:0000256" key="2">
    <source>
        <dbReference type="ARBA" id="ARBA00022692"/>
    </source>
</evidence>
<feature type="transmembrane region" description="Helical" evidence="5">
    <location>
        <begin position="76"/>
        <end position="94"/>
    </location>
</feature>
<evidence type="ECO:0000313" key="8">
    <source>
        <dbReference type="Proteomes" id="UP001291999"/>
    </source>
</evidence>
<name>A0ABU5K9I8_9ACTN</name>
<feature type="transmembrane region" description="Helical" evidence="5">
    <location>
        <begin position="146"/>
        <end position="166"/>
    </location>
</feature>
<keyword evidence="3 5" id="KW-1133">Transmembrane helix</keyword>
<organism evidence="7 8">
    <name type="scientific">Nocardioides renjunii</name>
    <dbReference type="NCBI Taxonomy" id="3095075"/>
    <lineage>
        <taxon>Bacteria</taxon>
        <taxon>Bacillati</taxon>
        <taxon>Actinomycetota</taxon>
        <taxon>Actinomycetes</taxon>
        <taxon>Propionibacteriales</taxon>
        <taxon>Nocardioidaceae</taxon>
        <taxon>Nocardioides</taxon>
    </lineage>
</organism>
<feature type="transmembrane region" description="Helical" evidence="5">
    <location>
        <begin position="28"/>
        <end position="45"/>
    </location>
</feature>
<proteinExistence type="predicted"/>
<dbReference type="InterPro" id="IPR049453">
    <property type="entry name" value="Memb_transporter_dom"/>
</dbReference>
<protein>
    <submittedName>
        <fullName evidence="7">FUSC family protein</fullName>
    </submittedName>
</protein>
<keyword evidence="2 5" id="KW-0812">Transmembrane</keyword>
<evidence type="ECO:0000256" key="4">
    <source>
        <dbReference type="ARBA" id="ARBA00023136"/>
    </source>
</evidence>
<comment type="caution">
    <text evidence="7">The sequence shown here is derived from an EMBL/GenBank/DDBJ whole genome shotgun (WGS) entry which is preliminary data.</text>
</comment>
<sequence length="364" mass="38519">MRYLDAELVAARGRTSLRARVGRLRAKAWVIGQCAVAAGIAWWLAADVFGHRLPFFAPIAAVVSLGMSYGQRQRRVAEVTVGVALGVLLGDVVTHLIGSGGLQIALIVAVGMSIALLLDAGQLLLIQAAVQGIVVAALAPAPGDAFLRWTDALIGGAVALAAATIVPRAPLRRPRDQAAVVVRKIAELLRSSADRIGDGDAEAALAVLRDARQTDSLIAELRAASQEGLSVVSSSPFRRHHGEHQRQLAELVEPLDVALRNTRVVVRRVAVAAHRREPVPASYAALMRDLAGLADRVADELVEDRMATAVIEDLVALGRATATVERSEDLSAEVILAQVRSIIADLLALCGMDPLEATDVIPLR</sequence>
<evidence type="ECO:0000256" key="3">
    <source>
        <dbReference type="ARBA" id="ARBA00022989"/>
    </source>
</evidence>
<keyword evidence="4 5" id="KW-0472">Membrane</keyword>
<evidence type="ECO:0000259" key="6">
    <source>
        <dbReference type="Pfam" id="PF13515"/>
    </source>
</evidence>